<dbReference type="InterPro" id="IPR035906">
    <property type="entry name" value="MetI-like_sf"/>
</dbReference>
<dbReference type="EMBL" id="JACHHN010000001">
    <property type="protein sequence ID" value="MBB5189454.1"/>
    <property type="molecule type" value="Genomic_DNA"/>
</dbReference>
<keyword evidence="2 7" id="KW-0813">Transport</keyword>
<keyword evidence="9" id="KW-0762">Sugar transport</keyword>
<dbReference type="GO" id="GO:0005886">
    <property type="term" value="C:plasma membrane"/>
    <property type="evidence" value="ECO:0007669"/>
    <property type="project" value="UniProtKB-SubCell"/>
</dbReference>
<keyword evidence="3" id="KW-1003">Cell membrane</keyword>
<proteinExistence type="inferred from homology"/>
<comment type="similarity">
    <text evidence="7">Belongs to the binding-protein-dependent transport system permease family.</text>
</comment>
<evidence type="ECO:0000259" key="8">
    <source>
        <dbReference type="PROSITE" id="PS50928"/>
    </source>
</evidence>
<reference evidence="9 10" key="1">
    <citation type="submission" date="2020-08" db="EMBL/GenBank/DDBJ databases">
        <title>Genomic Encyclopedia of Type Strains, Phase IV (KMG-IV): sequencing the most valuable type-strain genomes for metagenomic binning, comparative biology and taxonomic classification.</title>
        <authorList>
            <person name="Goeker M."/>
        </authorList>
    </citation>
    <scope>NUCLEOTIDE SEQUENCE [LARGE SCALE GENOMIC DNA]</scope>
    <source>
        <strain evidence="9 10">DSM 18233</strain>
    </source>
</reference>
<keyword evidence="4 7" id="KW-0812">Transmembrane</keyword>
<dbReference type="InterPro" id="IPR000515">
    <property type="entry name" value="MetI-like"/>
</dbReference>
<dbReference type="RefSeq" id="WP_246428522.1">
    <property type="nucleotide sequence ID" value="NZ_JACHHN010000001.1"/>
</dbReference>
<feature type="transmembrane region" description="Helical" evidence="7">
    <location>
        <begin position="145"/>
        <end position="164"/>
    </location>
</feature>
<feature type="domain" description="ABC transmembrane type-1" evidence="8">
    <location>
        <begin position="74"/>
        <end position="264"/>
    </location>
</feature>
<accession>A0A840RA26</accession>
<dbReference type="Proteomes" id="UP000543030">
    <property type="component" value="Unassembled WGS sequence"/>
</dbReference>
<keyword evidence="10" id="KW-1185">Reference proteome</keyword>
<keyword evidence="6 7" id="KW-0472">Membrane</keyword>
<organism evidence="9 10">
    <name type="scientific">Silvimonas terrae</name>
    <dbReference type="NCBI Taxonomy" id="300266"/>
    <lineage>
        <taxon>Bacteria</taxon>
        <taxon>Pseudomonadati</taxon>
        <taxon>Pseudomonadota</taxon>
        <taxon>Betaproteobacteria</taxon>
        <taxon>Neisseriales</taxon>
        <taxon>Chitinibacteraceae</taxon>
        <taxon>Silvimonas</taxon>
    </lineage>
</organism>
<evidence type="ECO:0000313" key="9">
    <source>
        <dbReference type="EMBL" id="MBB5189454.1"/>
    </source>
</evidence>
<dbReference type="GO" id="GO:0055085">
    <property type="term" value="P:transmembrane transport"/>
    <property type="evidence" value="ECO:0007669"/>
    <property type="project" value="InterPro"/>
</dbReference>
<dbReference type="Pfam" id="PF00528">
    <property type="entry name" value="BPD_transp_1"/>
    <property type="match status" value="1"/>
</dbReference>
<keyword evidence="5 7" id="KW-1133">Transmembrane helix</keyword>
<dbReference type="PANTHER" id="PTHR43744:SF12">
    <property type="entry name" value="ABC TRANSPORTER PERMEASE PROTEIN MG189-RELATED"/>
    <property type="match status" value="1"/>
</dbReference>
<evidence type="ECO:0000256" key="5">
    <source>
        <dbReference type="ARBA" id="ARBA00022989"/>
    </source>
</evidence>
<evidence type="ECO:0000256" key="3">
    <source>
        <dbReference type="ARBA" id="ARBA00022475"/>
    </source>
</evidence>
<feature type="transmembrane region" description="Helical" evidence="7">
    <location>
        <begin position="76"/>
        <end position="102"/>
    </location>
</feature>
<dbReference type="Gene3D" id="1.10.3720.10">
    <property type="entry name" value="MetI-like"/>
    <property type="match status" value="1"/>
</dbReference>
<comment type="caution">
    <text evidence="9">The sequence shown here is derived from an EMBL/GenBank/DDBJ whole genome shotgun (WGS) entry which is preliminary data.</text>
</comment>
<evidence type="ECO:0000256" key="2">
    <source>
        <dbReference type="ARBA" id="ARBA00022448"/>
    </source>
</evidence>
<gene>
    <name evidence="9" type="ORF">HNQ50_000164</name>
</gene>
<dbReference type="PROSITE" id="PS50928">
    <property type="entry name" value="ABC_TM1"/>
    <property type="match status" value="1"/>
</dbReference>
<name>A0A840RA26_9NEIS</name>
<evidence type="ECO:0000256" key="6">
    <source>
        <dbReference type="ARBA" id="ARBA00023136"/>
    </source>
</evidence>
<evidence type="ECO:0000256" key="1">
    <source>
        <dbReference type="ARBA" id="ARBA00004651"/>
    </source>
</evidence>
<dbReference type="SUPFAM" id="SSF161098">
    <property type="entry name" value="MetI-like"/>
    <property type="match status" value="1"/>
</dbReference>
<dbReference type="PANTHER" id="PTHR43744">
    <property type="entry name" value="ABC TRANSPORTER PERMEASE PROTEIN MG189-RELATED-RELATED"/>
    <property type="match status" value="1"/>
</dbReference>
<protein>
    <submittedName>
        <fullName evidence="9">Multiple sugar transport system permease protein</fullName>
    </submittedName>
</protein>
<feature type="transmembrane region" description="Helical" evidence="7">
    <location>
        <begin position="243"/>
        <end position="264"/>
    </location>
</feature>
<evidence type="ECO:0000313" key="10">
    <source>
        <dbReference type="Proteomes" id="UP000543030"/>
    </source>
</evidence>
<sequence>MAMVNTRKTYARPLAWAIVAVGAVLMLAPFFFTFVLATQPRDRIYQIPPPMWFGSNLMKNIHTLTDMIPYWHNLGMSFYVAVMTTVLALFFCSMAGFAFAMYEFRFKKALFTVVLGSMLLPPFLGLIPTFMLMNFIGWLDQPRALYLPAAAAAFGIFLMRQYISSAVPKELMEAARIDGCGEFRIYWNVVLPLIGPALGTLGLITFISSWNSFLQPLVIMHTPESFTVPVALRSMQSPTNTDWGAVMAGSAIAVLPLLILFALFSRRLIAGLTAGAVKG</sequence>
<feature type="transmembrane region" description="Helical" evidence="7">
    <location>
        <begin position="185"/>
        <end position="207"/>
    </location>
</feature>
<evidence type="ECO:0000256" key="7">
    <source>
        <dbReference type="RuleBase" id="RU363032"/>
    </source>
</evidence>
<dbReference type="CDD" id="cd06261">
    <property type="entry name" value="TM_PBP2"/>
    <property type="match status" value="1"/>
</dbReference>
<dbReference type="AlphaFoldDB" id="A0A840RA26"/>
<evidence type="ECO:0000256" key="4">
    <source>
        <dbReference type="ARBA" id="ARBA00022692"/>
    </source>
</evidence>
<feature type="transmembrane region" description="Helical" evidence="7">
    <location>
        <begin position="109"/>
        <end position="133"/>
    </location>
</feature>
<comment type="subcellular location">
    <subcellularLocation>
        <location evidence="1 7">Cell membrane</location>
        <topology evidence="1 7">Multi-pass membrane protein</topology>
    </subcellularLocation>
</comment>